<sequence length="83" mass="9334">MARLPKAMMLARDDRPWIIPNFLFIAVSAGLVFAAAVFLENPTSPPMPRSFSILCLLIIILVMGVKTRRLERSKPRAEIRNPS</sequence>
<keyword evidence="3" id="KW-1185">Reference proteome</keyword>
<name>J3NA56_ORYBR</name>
<reference evidence="2" key="2">
    <citation type="submission" date="2013-04" db="UniProtKB">
        <authorList>
            <consortium name="EnsemblPlants"/>
        </authorList>
    </citation>
    <scope>IDENTIFICATION</scope>
</reference>
<protein>
    <submittedName>
        <fullName evidence="2">Uncharacterized protein</fullName>
    </submittedName>
</protein>
<dbReference type="AlphaFoldDB" id="J3NA56"/>
<proteinExistence type="predicted"/>
<keyword evidence="1" id="KW-0812">Transmembrane</keyword>
<dbReference type="Proteomes" id="UP000006038">
    <property type="component" value="Chromosome 11"/>
</dbReference>
<dbReference type="Gramene" id="OB11G26920.1">
    <property type="protein sequence ID" value="OB11G26920.1"/>
    <property type="gene ID" value="OB11G26920"/>
</dbReference>
<keyword evidence="1" id="KW-0472">Membrane</keyword>
<feature type="transmembrane region" description="Helical" evidence="1">
    <location>
        <begin position="51"/>
        <end position="67"/>
    </location>
</feature>
<evidence type="ECO:0000313" key="2">
    <source>
        <dbReference type="EnsemblPlants" id="OB11G26920.1"/>
    </source>
</evidence>
<accession>J3NA56</accession>
<dbReference type="HOGENOM" id="CLU_2546236_0_0_1"/>
<organism evidence="2">
    <name type="scientific">Oryza brachyantha</name>
    <name type="common">malo sina</name>
    <dbReference type="NCBI Taxonomy" id="4533"/>
    <lineage>
        <taxon>Eukaryota</taxon>
        <taxon>Viridiplantae</taxon>
        <taxon>Streptophyta</taxon>
        <taxon>Embryophyta</taxon>
        <taxon>Tracheophyta</taxon>
        <taxon>Spermatophyta</taxon>
        <taxon>Magnoliopsida</taxon>
        <taxon>Liliopsida</taxon>
        <taxon>Poales</taxon>
        <taxon>Poaceae</taxon>
        <taxon>BOP clade</taxon>
        <taxon>Oryzoideae</taxon>
        <taxon>Oryzeae</taxon>
        <taxon>Oryzinae</taxon>
        <taxon>Oryza</taxon>
    </lineage>
</organism>
<evidence type="ECO:0000256" key="1">
    <source>
        <dbReference type="SAM" id="Phobius"/>
    </source>
</evidence>
<keyword evidence="1" id="KW-1133">Transmembrane helix</keyword>
<dbReference type="EnsemblPlants" id="OB11G26920.1">
    <property type="protein sequence ID" value="OB11G26920.1"/>
    <property type="gene ID" value="OB11G26920"/>
</dbReference>
<reference evidence="2" key="1">
    <citation type="journal article" date="2013" name="Nat. Commun.">
        <title>Whole-genome sequencing of Oryza brachyantha reveals mechanisms underlying Oryza genome evolution.</title>
        <authorList>
            <person name="Chen J."/>
            <person name="Huang Q."/>
            <person name="Gao D."/>
            <person name="Wang J."/>
            <person name="Lang Y."/>
            <person name="Liu T."/>
            <person name="Li B."/>
            <person name="Bai Z."/>
            <person name="Luis Goicoechea J."/>
            <person name="Liang C."/>
            <person name="Chen C."/>
            <person name="Zhang W."/>
            <person name="Sun S."/>
            <person name="Liao Y."/>
            <person name="Zhang X."/>
            <person name="Yang L."/>
            <person name="Song C."/>
            <person name="Wang M."/>
            <person name="Shi J."/>
            <person name="Liu G."/>
            <person name="Liu J."/>
            <person name="Zhou H."/>
            <person name="Zhou W."/>
            <person name="Yu Q."/>
            <person name="An N."/>
            <person name="Chen Y."/>
            <person name="Cai Q."/>
            <person name="Wang B."/>
            <person name="Liu B."/>
            <person name="Min J."/>
            <person name="Huang Y."/>
            <person name="Wu H."/>
            <person name="Li Z."/>
            <person name="Zhang Y."/>
            <person name="Yin Y."/>
            <person name="Song W."/>
            <person name="Jiang J."/>
            <person name="Jackson S.A."/>
            <person name="Wing R.A."/>
            <person name="Wang J."/>
            <person name="Chen M."/>
        </authorList>
    </citation>
    <scope>NUCLEOTIDE SEQUENCE [LARGE SCALE GENOMIC DNA]</scope>
    <source>
        <strain evidence="2">cv. IRGC 101232</strain>
    </source>
</reference>
<evidence type="ECO:0000313" key="3">
    <source>
        <dbReference type="Proteomes" id="UP000006038"/>
    </source>
</evidence>
<feature type="transmembrane region" description="Helical" evidence="1">
    <location>
        <begin position="21"/>
        <end position="39"/>
    </location>
</feature>